<comment type="caution">
    <text evidence="3">The sequence shown here is derived from an EMBL/GenBank/DDBJ whole genome shotgun (WGS) entry which is preliminary data.</text>
</comment>
<dbReference type="InterPro" id="IPR036770">
    <property type="entry name" value="Ankyrin_rpt-contain_sf"/>
</dbReference>
<evidence type="ECO:0000256" key="2">
    <source>
        <dbReference type="ARBA" id="ARBA00023043"/>
    </source>
</evidence>
<dbReference type="EMBL" id="JARVKF010000079">
    <property type="protein sequence ID" value="KAK9423333.1"/>
    <property type="molecule type" value="Genomic_DNA"/>
</dbReference>
<dbReference type="SUPFAM" id="SSF48403">
    <property type="entry name" value="Ankyrin repeat"/>
    <property type="match status" value="1"/>
</dbReference>
<protein>
    <submittedName>
        <fullName evidence="3">Ankyrin repeat-containing domain protein</fullName>
    </submittedName>
</protein>
<dbReference type="InterPro" id="IPR002110">
    <property type="entry name" value="Ankyrin_rpt"/>
</dbReference>
<sequence length="204" mass="22500">MEMLYLVVYPLSRATTNNKTSRANHFVTLTQTRHKALIFDMPSIVPSQNPKEDTSFILTRHAGLGNLEMVQHLLGTGTDIHGQGRLNRNPLTTAACYCHVDVVLLERGADPNYQQTEQRDSPLTAAASSGSMAIVRKLIDAGTKCADDDWGTLCYAVFLEHTSMVELFLAMDIGVTASQPQIPKKAAAMGLESMIYFEELQLLQ</sequence>
<dbReference type="PANTHER" id="PTHR24198:SF165">
    <property type="entry name" value="ANKYRIN REPEAT-CONTAINING PROTEIN-RELATED"/>
    <property type="match status" value="1"/>
</dbReference>
<keyword evidence="4" id="KW-1185">Reference proteome</keyword>
<accession>A0ABR2V8T8</accession>
<evidence type="ECO:0000313" key="4">
    <source>
        <dbReference type="Proteomes" id="UP001408356"/>
    </source>
</evidence>
<proteinExistence type="predicted"/>
<evidence type="ECO:0000313" key="3">
    <source>
        <dbReference type="EMBL" id="KAK9423333.1"/>
    </source>
</evidence>
<name>A0ABR2V8T8_9PEZI</name>
<keyword evidence="2" id="KW-0040">ANK repeat</keyword>
<dbReference type="Gene3D" id="1.25.40.20">
    <property type="entry name" value="Ankyrin repeat-containing domain"/>
    <property type="match status" value="1"/>
</dbReference>
<dbReference type="SMART" id="SM00248">
    <property type="entry name" value="ANK"/>
    <property type="match status" value="4"/>
</dbReference>
<dbReference type="Pfam" id="PF12796">
    <property type="entry name" value="Ank_2"/>
    <property type="match status" value="1"/>
</dbReference>
<organism evidence="3 4">
    <name type="scientific">Seiridium unicorne</name>
    <dbReference type="NCBI Taxonomy" id="138068"/>
    <lineage>
        <taxon>Eukaryota</taxon>
        <taxon>Fungi</taxon>
        <taxon>Dikarya</taxon>
        <taxon>Ascomycota</taxon>
        <taxon>Pezizomycotina</taxon>
        <taxon>Sordariomycetes</taxon>
        <taxon>Xylariomycetidae</taxon>
        <taxon>Amphisphaeriales</taxon>
        <taxon>Sporocadaceae</taxon>
        <taxon>Seiridium</taxon>
    </lineage>
</organism>
<gene>
    <name evidence="3" type="ORF">SUNI508_04227</name>
</gene>
<evidence type="ECO:0000256" key="1">
    <source>
        <dbReference type="ARBA" id="ARBA00022737"/>
    </source>
</evidence>
<reference evidence="3 4" key="1">
    <citation type="journal article" date="2024" name="J. Plant Pathol.">
        <title>Sequence and assembly of the genome of Seiridium unicorne, isolate CBS 538.82, causal agent of cypress canker disease.</title>
        <authorList>
            <person name="Scali E."/>
            <person name="Rocca G.D."/>
            <person name="Danti R."/>
            <person name="Garbelotto M."/>
            <person name="Barberini S."/>
            <person name="Baroncelli R."/>
            <person name="Emiliani G."/>
        </authorList>
    </citation>
    <scope>NUCLEOTIDE SEQUENCE [LARGE SCALE GENOMIC DNA]</scope>
    <source>
        <strain evidence="3 4">BM-138-508</strain>
    </source>
</reference>
<dbReference type="Proteomes" id="UP001408356">
    <property type="component" value="Unassembled WGS sequence"/>
</dbReference>
<keyword evidence="1" id="KW-0677">Repeat</keyword>
<dbReference type="PANTHER" id="PTHR24198">
    <property type="entry name" value="ANKYRIN REPEAT AND PROTEIN KINASE DOMAIN-CONTAINING PROTEIN"/>
    <property type="match status" value="1"/>
</dbReference>